<protein>
    <submittedName>
        <fullName evidence="1">Uncharacterized protein</fullName>
    </submittedName>
</protein>
<gene>
    <name evidence="1" type="ORF">A3F02_00385</name>
</gene>
<dbReference type="Proteomes" id="UP000176666">
    <property type="component" value="Unassembled WGS sequence"/>
</dbReference>
<sequence length="83" mass="10055">MNPDRKFNHGKETKRIDREFDSHFLDWLRAISRNPQIADLPDTEEEIKKWMDEHPEETEQLEKNLTRITEEYALDISSIQKQE</sequence>
<name>A0A1F5GYS1_9BACT</name>
<comment type="caution">
    <text evidence="1">The sequence shown here is derived from an EMBL/GenBank/DDBJ whole genome shotgun (WGS) entry which is preliminary data.</text>
</comment>
<evidence type="ECO:0000313" key="1">
    <source>
        <dbReference type="EMBL" id="OGD97080.1"/>
    </source>
</evidence>
<organism evidence="1 2">
    <name type="scientific">Candidatus Curtissbacteria bacterium RIFCSPHIGHO2_12_FULL_38_9b</name>
    <dbReference type="NCBI Taxonomy" id="1797720"/>
    <lineage>
        <taxon>Bacteria</taxon>
        <taxon>Candidatus Curtissiibacteriota</taxon>
    </lineage>
</organism>
<reference evidence="1 2" key="1">
    <citation type="journal article" date="2016" name="Nat. Commun.">
        <title>Thousands of microbial genomes shed light on interconnected biogeochemical processes in an aquifer system.</title>
        <authorList>
            <person name="Anantharaman K."/>
            <person name="Brown C.T."/>
            <person name="Hug L.A."/>
            <person name="Sharon I."/>
            <person name="Castelle C.J."/>
            <person name="Probst A.J."/>
            <person name="Thomas B.C."/>
            <person name="Singh A."/>
            <person name="Wilkins M.J."/>
            <person name="Karaoz U."/>
            <person name="Brodie E.L."/>
            <person name="Williams K.H."/>
            <person name="Hubbard S.S."/>
            <person name="Banfield J.F."/>
        </authorList>
    </citation>
    <scope>NUCLEOTIDE SEQUENCE [LARGE SCALE GENOMIC DNA]</scope>
</reference>
<proteinExistence type="predicted"/>
<dbReference type="AlphaFoldDB" id="A0A1F5GYS1"/>
<evidence type="ECO:0000313" key="2">
    <source>
        <dbReference type="Proteomes" id="UP000176666"/>
    </source>
</evidence>
<accession>A0A1F5GYS1</accession>
<dbReference type="EMBL" id="MFBJ01000012">
    <property type="protein sequence ID" value="OGD97080.1"/>
    <property type="molecule type" value="Genomic_DNA"/>
</dbReference>